<evidence type="ECO:0000313" key="2">
    <source>
        <dbReference type="EMBL" id="GAA1846011.1"/>
    </source>
</evidence>
<dbReference type="CDD" id="cd05829">
    <property type="entry name" value="Sortase_F"/>
    <property type="match status" value="1"/>
</dbReference>
<sequence>MRARSVIGSLWVPVAVLAVVLALGGCGTGTGTGTGGTGEGTSAAASGRDLQATGLATSPPAEAPATPLPEIPVSSAALEDRPALTGPAPVRFQAPDLGIDVAVEAVGLDDRGAMGLPANPSIAAWYRFGAAPGAAAGSVVVAAHVDSLEYDIGPFARLAAAPAGTRFLVTTADGTTHEYALTMTEVVPKEQVDWSAAFARDGAPRLTLVTCGGDFDYDARRYLSNVLVTAEPTG</sequence>
<dbReference type="EMBL" id="BAAANK010000012">
    <property type="protein sequence ID" value="GAA1846011.1"/>
    <property type="molecule type" value="Genomic_DNA"/>
</dbReference>
<dbReference type="InterPro" id="IPR005754">
    <property type="entry name" value="Sortase"/>
</dbReference>
<organism evidence="2 3">
    <name type="scientific">Agromyces salentinus</name>
    <dbReference type="NCBI Taxonomy" id="269421"/>
    <lineage>
        <taxon>Bacteria</taxon>
        <taxon>Bacillati</taxon>
        <taxon>Actinomycetota</taxon>
        <taxon>Actinomycetes</taxon>
        <taxon>Micrococcales</taxon>
        <taxon>Microbacteriaceae</taxon>
        <taxon>Agromyces</taxon>
    </lineage>
</organism>
<name>A0ABN2N096_9MICO</name>
<keyword evidence="1" id="KW-0378">Hydrolase</keyword>
<dbReference type="Gene3D" id="2.40.260.10">
    <property type="entry name" value="Sortase"/>
    <property type="match status" value="1"/>
</dbReference>
<dbReference type="InterPro" id="IPR023365">
    <property type="entry name" value="Sortase_dom-sf"/>
</dbReference>
<evidence type="ECO:0000256" key="1">
    <source>
        <dbReference type="ARBA" id="ARBA00022801"/>
    </source>
</evidence>
<dbReference type="Pfam" id="PF04203">
    <property type="entry name" value="Sortase"/>
    <property type="match status" value="1"/>
</dbReference>
<dbReference type="SUPFAM" id="SSF63817">
    <property type="entry name" value="Sortase"/>
    <property type="match status" value="1"/>
</dbReference>
<gene>
    <name evidence="2" type="ORF">GCM10009750_35400</name>
</gene>
<comment type="caution">
    <text evidence="2">The sequence shown here is derived from an EMBL/GenBank/DDBJ whole genome shotgun (WGS) entry which is preliminary data.</text>
</comment>
<evidence type="ECO:0000313" key="3">
    <source>
        <dbReference type="Proteomes" id="UP001501746"/>
    </source>
</evidence>
<reference evidence="2 3" key="1">
    <citation type="journal article" date="2019" name="Int. J. Syst. Evol. Microbiol.">
        <title>The Global Catalogue of Microorganisms (GCM) 10K type strain sequencing project: providing services to taxonomists for standard genome sequencing and annotation.</title>
        <authorList>
            <consortium name="The Broad Institute Genomics Platform"/>
            <consortium name="The Broad Institute Genome Sequencing Center for Infectious Disease"/>
            <person name="Wu L."/>
            <person name="Ma J."/>
        </authorList>
    </citation>
    <scope>NUCLEOTIDE SEQUENCE [LARGE SCALE GENOMIC DNA]</scope>
    <source>
        <strain evidence="2 3">JCM 14323</strain>
    </source>
</reference>
<keyword evidence="3" id="KW-1185">Reference proteome</keyword>
<protein>
    <submittedName>
        <fullName evidence="2">Class F sortase</fullName>
    </submittedName>
</protein>
<proteinExistence type="predicted"/>
<accession>A0ABN2N096</accession>
<dbReference type="Proteomes" id="UP001501746">
    <property type="component" value="Unassembled WGS sequence"/>
</dbReference>
<dbReference type="PROSITE" id="PS51257">
    <property type="entry name" value="PROKAR_LIPOPROTEIN"/>
    <property type="match status" value="1"/>
</dbReference>
<dbReference type="InterPro" id="IPR042001">
    <property type="entry name" value="Sortase_F"/>
</dbReference>